<feature type="transmembrane region" description="Helical" evidence="1">
    <location>
        <begin position="191"/>
        <end position="219"/>
    </location>
</feature>
<name>A0ABS8ELP3_9FLAO</name>
<feature type="transmembrane region" description="Helical" evidence="1">
    <location>
        <begin position="7"/>
        <end position="25"/>
    </location>
</feature>
<sequence>MKLIQKSYKYLVVLIYLSFAFDSLLKINIGIKIHIGILSIIVLNIGYFFLVGFKKKIKLLKLDQWLILFTIYVLINGLVKVGIDSLFIFLYLFLALNVYFFVKVNFKTFTKKVFYTFQILLIVTGLTQLLLVWIFDYQLSFLDIAHYDKGSSVSLRLRGFFVEPNWFAIAFTFNTFLLIKNDIFTFFKRHITLSVFTTLVLLLNGSFGTLIILVFTYGYQYLKKNIVIGLFLVLIGGFSFYLILEKRSEFKKGKSGIELFNYYSRTEPFKRVNAYFDKQPVSKRVFGEGFGSWASQGVIHRLSVLNYKIRPHARDSSELHVFLFEIGLFGTFLFFLDIFSLYRNNLKSNYYISGAITLFIVCFLLYPIFKFLMYMIYYFIFRALIQKNKKEFLLEREDD</sequence>
<keyword evidence="1" id="KW-1133">Transmembrane helix</keyword>
<feature type="transmembrane region" description="Helical" evidence="1">
    <location>
        <begin position="85"/>
        <end position="102"/>
    </location>
</feature>
<feature type="transmembrane region" description="Helical" evidence="1">
    <location>
        <begin position="31"/>
        <end position="50"/>
    </location>
</feature>
<protein>
    <recommendedName>
        <fullName evidence="4">O-antigen ligase-like membrane protein</fullName>
    </recommendedName>
</protein>
<evidence type="ECO:0000313" key="2">
    <source>
        <dbReference type="EMBL" id="MCC1483485.1"/>
    </source>
</evidence>
<dbReference type="RefSeq" id="WP_227475932.1">
    <property type="nucleotide sequence ID" value="NZ_JAFMPT010000002.1"/>
</dbReference>
<feature type="transmembrane region" description="Helical" evidence="1">
    <location>
        <begin position="354"/>
        <end position="380"/>
    </location>
</feature>
<keyword evidence="1" id="KW-0812">Transmembrane</keyword>
<feature type="transmembrane region" description="Helical" evidence="1">
    <location>
        <begin position="62"/>
        <end position="79"/>
    </location>
</feature>
<reference evidence="2" key="2">
    <citation type="submission" date="2021-10" db="EMBL/GenBank/DDBJ databases">
        <title>Genome of Winogradskyella sp. E313.</title>
        <authorList>
            <person name="Zhou Y."/>
        </authorList>
    </citation>
    <scope>NUCLEOTIDE SEQUENCE</scope>
    <source>
        <strain evidence="2">E313</strain>
    </source>
</reference>
<evidence type="ECO:0000313" key="3">
    <source>
        <dbReference type="Proteomes" id="UP000778797"/>
    </source>
</evidence>
<proteinExistence type="predicted"/>
<dbReference type="Proteomes" id="UP000778797">
    <property type="component" value="Unassembled WGS sequence"/>
</dbReference>
<organism evidence="2 3">
    <name type="scientific">Winogradskyella immobilis</name>
    <dbReference type="NCBI Taxonomy" id="2816852"/>
    <lineage>
        <taxon>Bacteria</taxon>
        <taxon>Pseudomonadati</taxon>
        <taxon>Bacteroidota</taxon>
        <taxon>Flavobacteriia</taxon>
        <taxon>Flavobacteriales</taxon>
        <taxon>Flavobacteriaceae</taxon>
        <taxon>Winogradskyella</taxon>
    </lineage>
</organism>
<feature type="transmembrane region" description="Helical" evidence="1">
    <location>
        <begin position="155"/>
        <end position="179"/>
    </location>
</feature>
<evidence type="ECO:0008006" key="4">
    <source>
        <dbReference type="Google" id="ProtNLM"/>
    </source>
</evidence>
<gene>
    <name evidence="2" type="ORF">J1C55_02685</name>
</gene>
<accession>A0ABS8ELP3</accession>
<comment type="caution">
    <text evidence="2">The sequence shown here is derived from an EMBL/GenBank/DDBJ whole genome shotgun (WGS) entry which is preliminary data.</text>
</comment>
<reference evidence="2" key="1">
    <citation type="submission" date="2021-03" db="EMBL/GenBank/DDBJ databases">
        <authorList>
            <person name="Ping X."/>
        </authorList>
    </citation>
    <scope>NUCLEOTIDE SEQUENCE</scope>
    <source>
        <strain evidence="2">E313</strain>
    </source>
</reference>
<keyword evidence="1" id="KW-0472">Membrane</keyword>
<dbReference type="EMBL" id="JAFMPT010000002">
    <property type="protein sequence ID" value="MCC1483485.1"/>
    <property type="molecule type" value="Genomic_DNA"/>
</dbReference>
<feature type="transmembrane region" description="Helical" evidence="1">
    <location>
        <begin position="319"/>
        <end position="342"/>
    </location>
</feature>
<keyword evidence="3" id="KW-1185">Reference proteome</keyword>
<feature type="transmembrane region" description="Helical" evidence="1">
    <location>
        <begin position="114"/>
        <end position="135"/>
    </location>
</feature>
<feature type="transmembrane region" description="Helical" evidence="1">
    <location>
        <begin position="225"/>
        <end position="244"/>
    </location>
</feature>
<evidence type="ECO:0000256" key="1">
    <source>
        <dbReference type="SAM" id="Phobius"/>
    </source>
</evidence>